<dbReference type="PROSITE" id="PS00028">
    <property type="entry name" value="ZINC_FINGER_C2H2_1"/>
    <property type="match status" value="14"/>
</dbReference>
<feature type="domain" description="C2H2-type" evidence="12">
    <location>
        <begin position="483"/>
        <end position="510"/>
    </location>
</feature>
<gene>
    <name evidence="13" type="ORF">TKK_011253</name>
</gene>
<feature type="domain" description="C2H2-type" evidence="12">
    <location>
        <begin position="308"/>
        <end position="336"/>
    </location>
</feature>
<feature type="compositionally biased region" description="Basic residues" evidence="11">
    <location>
        <begin position="965"/>
        <end position="979"/>
    </location>
</feature>
<dbReference type="PROSITE" id="PS50157">
    <property type="entry name" value="ZINC_FINGER_C2H2_2"/>
    <property type="match status" value="15"/>
</dbReference>
<feature type="domain" description="C2H2-type" evidence="12">
    <location>
        <begin position="425"/>
        <end position="453"/>
    </location>
</feature>
<evidence type="ECO:0000256" key="2">
    <source>
        <dbReference type="ARBA" id="ARBA00022723"/>
    </source>
</evidence>
<feature type="domain" description="C2H2-type" evidence="12">
    <location>
        <begin position="597"/>
        <end position="625"/>
    </location>
</feature>
<feature type="domain" description="C2H2-type" evidence="12">
    <location>
        <begin position="280"/>
        <end position="307"/>
    </location>
</feature>
<evidence type="ECO:0000259" key="12">
    <source>
        <dbReference type="PROSITE" id="PS50157"/>
    </source>
</evidence>
<protein>
    <recommendedName>
        <fullName evidence="12">C2H2-type domain-containing protein</fullName>
    </recommendedName>
</protein>
<keyword evidence="4 10" id="KW-0863">Zinc-finger</keyword>
<dbReference type="SMART" id="SM00355">
    <property type="entry name" value="ZnF_C2H2"/>
    <property type="match status" value="15"/>
</dbReference>
<dbReference type="FunFam" id="3.30.160.60:FF:000325">
    <property type="entry name" value="ZFP90 zinc finger protein"/>
    <property type="match status" value="1"/>
</dbReference>
<evidence type="ECO:0000256" key="3">
    <source>
        <dbReference type="ARBA" id="ARBA00022737"/>
    </source>
</evidence>
<feature type="compositionally biased region" description="Basic residues" evidence="11">
    <location>
        <begin position="227"/>
        <end position="244"/>
    </location>
</feature>
<dbReference type="Proteomes" id="UP001627154">
    <property type="component" value="Unassembled WGS sequence"/>
</dbReference>
<evidence type="ECO:0000256" key="11">
    <source>
        <dbReference type="SAM" id="MobiDB-lite"/>
    </source>
</evidence>
<evidence type="ECO:0000313" key="13">
    <source>
        <dbReference type="EMBL" id="KAL3394213.1"/>
    </source>
</evidence>
<dbReference type="FunFam" id="3.30.160.60:FF:000260">
    <property type="entry name" value="Spalt-like transcription factor 1"/>
    <property type="match status" value="1"/>
</dbReference>
<dbReference type="Pfam" id="PF13912">
    <property type="entry name" value="zf-C2H2_6"/>
    <property type="match status" value="1"/>
</dbReference>
<feature type="region of interest" description="Disordered" evidence="11">
    <location>
        <begin position="747"/>
        <end position="780"/>
    </location>
</feature>
<feature type="compositionally biased region" description="Polar residues" evidence="11">
    <location>
        <begin position="257"/>
        <end position="266"/>
    </location>
</feature>
<feature type="domain" description="C2H2-type" evidence="12">
    <location>
        <begin position="510"/>
        <end position="537"/>
    </location>
</feature>
<feature type="domain" description="C2H2-type" evidence="12">
    <location>
        <begin position="396"/>
        <end position="423"/>
    </location>
</feature>
<evidence type="ECO:0000256" key="1">
    <source>
        <dbReference type="ARBA" id="ARBA00004123"/>
    </source>
</evidence>
<feature type="region of interest" description="Disordered" evidence="11">
    <location>
        <begin position="665"/>
        <end position="725"/>
    </location>
</feature>
<evidence type="ECO:0000256" key="4">
    <source>
        <dbReference type="ARBA" id="ARBA00022771"/>
    </source>
</evidence>
<feature type="domain" description="C2H2-type" evidence="12">
    <location>
        <begin position="1140"/>
        <end position="1163"/>
    </location>
</feature>
<dbReference type="GO" id="GO:0003677">
    <property type="term" value="F:DNA binding"/>
    <property type="evidence" value="ECO:0007669"/>
    <property type="project" value="UniProtKB-KW"/>
</dbReference>
<name>A0ABD2WMG4_9HYME</name>
<dbReference type="GO" id="GO:0005634">
    <property type="term" value="C:nucleus"/>
    <property type="evidence" value="ECO:0007669"/>
    <property type="project" value="UniProtKB-SubCell"/>
</dbReference>
<evidence type="ECO:0000256" key="8">
    <source>
        <dbReference type="ARBA" id="ARBA00023163"/>
    </source>
</evidence>
<dbReference type="GO" id="GO:0000122">
    <property type="term" value="P:negative regulation of transcription by RNA polymerase II"/>
    <property type="evidence" value="ECO:0007669"/>
    <property type="project" value="UniProtKB-ARBA"/>
</dbReference>
<dbReference type="GO" id="GO:0008270">
    <property type="term" value="F:zinc ion binding"/>
    <property type="evidence" value="ECO:0007669"/>
    <property type="project" value="UniProtKB-KW"/>
</dbReference>
<evidence type="ECO:0000256" key="9">
    <source>
        <dbReference type="ARBA" id="ARBA00023242"/>
    </source>
</evidence>
<feature type="region of interest" description="Disordered" evidence="11">
    <location>
        <begin position="215"/>
        <end position="270"/>
    </location>
</feature>
<comment type="caution">
    <text evidence="13">The sequence shown here is derived from an EMBL/GenBank/DDBJ whole genome shotgun (WGS) entry which is preliminary data.</text>
</comment>
<evidence type="ECO:0000256" key="7">
    <source>
        <dbReference type="ARBA" id="ARBA00023125"/>
    </source>
</evidence>
<dbReference type="InterPro" id="IPR036236">
    <property type="entry name" value="Znf_C2H2_sf"/>
</dbReference>
<comment type="subcellular location">
    <subcellularLocation>
        <location evidence="1">Nucleus</location>
    </subcellularLocation>
</comment>
<reference evidence="13 14" key="1">
    <citation type="journal article" date="2024" name="bioRxiv">
        <title>A reference genome for Trichogramma kaykai: A tiny desert-dwelling parasitoid wasp with competing sex-ratio distorters.</title>
        <authorList>
            <person name="Culotta J."/>
            <person name="Lindsey A.R."/>
        </authorList>
    </citation>
    <scope>NUCLEOTIDE SEQUENCE [LARGE SCALE GENOMIC DNA]</scope>
    <source>
        <strain evidence="13 14">KSX58</strain>
    </source>
</reference>
<evidence type="ECO:0000313" key="14">
    <source>
        <dbReference type="Proteomes" id="UP001627154"/>
    </source>
</evidence>
<sequence>MDVGGDLTLQWVEEVGNVIHEEVICGLEAELDAPVEEVVGACEEVTAEETVQDNSVQHNSHITDSEIMMVPQTSDIESIYVIPQDQGHDYLNIQVTEEEVITHNWDRTEPNDGMDVPETKVPHENLIEYDDMEIPLPIDQDSYTNTRPHPCDFCSKRFRKKANYLAHMLTHQNDRLQSCNLCGMKFPKKTDLNNHLKTHAYAPLRTGLEDDLEDPLATEDEDNQAPRGRKKKVNSTPKKRRAPAPKRTANDDAIRWSHQSGVNQHPLSPRYPVIDSTKPYVCQTCGISFAREKALASHARIHGGDSPLECISCNELFWDMNSLQEHNRTKHNGGMIQLVQQMPESVPTYEENDGFGEYTCETCGIPFHRLDLLKRHRKIHIKQEVETMDSSQQQHHVCNVCGEWFEEALALLAHAESHASRSPSRRCLLCGERCRDDTELADHVRQMHAEDAPPNTCVQCGKTCKDKRSLLKHSWIHNTDKTFGCTKCGKRFHSKARLRRHMVSHRNKMVACDECGEEFPDGRALVSHRHSHNKELGGRTFPCRECGKTFGSRSSQQIHIRIHTGERPYGCRYCWKAFADGGTLRKHERIHTGEKPYACAICPRAFNQRVVLREHVRAHHSLPDPKCQNSLKPYLCKVCNETFSTNDEIIAHIVAHCDEATALKRQPQNGPRKYKRRRKLKNEDGTETFETVSDNVPFEFDDASKRPKIPRKTPIKQEKRQTSVQEGYQNVLKSFESSLQNLNSIVNSTKSSSKAKAPKKKSKKENQKAVSNNNPVLLPVDPVASSHAGRPKMIHTQKTRVPVEIGTDGVKKGQKTKTMVMRTPKEPQYHMLSLPMQTIQQQPIQQIITRPPPSLTGERNRPRTKNVSYHVEGRQSFVAATFPPKAISLEEHPPPVATEVQISTEPEEHHPPLEMVNVKMEPDYNKMMNLMDNQPDNNVHEEIVSNGELSHDFGNASFSTPKVSSPRKRGPVKRTKRRQCAANARKAREQKNTSASMVQESALLMENNTNMSMSEEQLENVQVEHEDSILLKSNLEHNVTVKDVTPNRPPQQLFESPVDGNNLDVAYEASVVADETEHIEPESILSDYDTTNHIKDAEVPDNVKLSVTVESAHQGMLVHNLIRSVEESVPETIIPDAVLYTCEMCSAVFSTRNELLVHVPVHI</sequence>
<keyword evidence="3" id="KW-0677">Repeat</keyword>
<keyword evidence="14" id="KW-1185">Reference proteome</keyword>
<dbReference type="SUPFAM" id="SSF57667">
    <property type="entry name" value="beta-beta-alpha zinc fingers"/>
    <property type="match status" value="7"/>
</dbReference>
<feature type="domain" description="C2H2-type" evidence="12">
    <location>
        <begin position="358"/>
        <end position="385"/>
    </location>
</feature>
<dbReference type="Pfam" id="PF00096">
    <property type="entry name" value="zf-C2H2"/>
    <property type="match status" value="5"/>
</dbReference>
<dbReference type="EMBL" id="JBJJXI010000092">
    <property type="protein sequence ID" value="KAL3394213.1"/>
    <property type="molecule type" value="Genomic_DNA"/>
</dbReference>
<feature type="domain" description="C2H2-type" evidence="12">
    <location>
        <begin position="569"/>
        <end position="596"/>
    </location>
</feature>
<feature type="region of interest" description="Disordered" evidence="11">
    <location>
        <begin position="955"/>
        <end position="995"/>
    </location>
</feature>
<evidence type="ECO:0000256" key="5">
    <source>
        <dbReference type="ARBA" id="ARBA00022833"/>
    </source>
</evidence>
<dbReference type="AlphaFoldDB" id="A0ABD2WMG4"/>
<keyword evidence="9" id="KW-0539">Nucleus</keyword>
<feature type="domain" description="C2H2-type" evidence="12">
    <location>
        <begin position="634"/>
        <end position="661"/>
    </location>
</feature>
<feature type="domain" description="C2H2-type" evidence="12">
    <location>
        <begin position="149"/>
        <end position="176"/>
    </location>
</feature>
<feature type="domain" description="C2H2-type" evidence="12">
    <location>
        <begin position="455"/>
        <end position="482"/>
    </location>
</feature>
<dbReference type="Gene3D" id="3.30.160.60">
    <property type="entry name" value="Classic Zinc Finger"/>
    <property type="match status" value="9"/>
</dbReference>
<evidence type="ECO:0000256" key="10">
    <source>
        <dbReference type="PROSITE-ProRule" id="PRU00042"/>
    </source>
</evidence>
<dbReference type="PANTHER" id="PTHR24390:SF237">
    <property type="entry name" value="FI23536P1-RELATED"/>
    <property type="match status" value="1"/>
</dbReference>
<keyword evidence="5" id="KW-0862">Zinc</keyword>
<evidence type="ECO:0000256" key="6">
    <source>
        <dbReference type="ARBA" id="ARBA00023015"/>
    </source>
</evidence>
<dbReference type="FunFam" id="3.30.160.60:FF:001465">
    <property type="entry name" value="Zinc finger protein 560"/>
    <property type="match status" value="1"/>
</dbReference>
<proteinExistence type="predicted"/>
<keyword evidence="2" id="KW-0479">Metal-binding</keyword>
<dbReference type="PANTHER" id="PTHR24390">
    <property type="entry name" value="ZINC FINGER PROTEIN"/>
    <property type="match status" value="1"/>
</dbReference>
<keyword evidence="8" id="KW-0804">Transcription</keyword>
<keyword evidence="7" id="KW-0238">DNA-binding</keyword>
<dbReference type="InterPro" id="IPR013087">
    <property type="entry name" value="Znf_C2H2_type"/>
</dbReference>
<keyword evidence="6" id="KW-0805">Transcription regulation</keyword>
<dbReference type="FunFam" id="3.30.160.60:FF:000065">
    <property type="entry name" value="B-cell CLL/lymphoma 6, member B"/>
    <property type="match status" value="1"/>
</dbReference>
<feature type="domain" description="C2H2-type" evidence="12">
    <location>
        <begin position="177"/>
        <end position="200"/>
    </location>
</feature>
<organism evidence="13 14">
    <name type="scientific">Trichogramma kaykai</name>
    <dbReference type="NCBI Taxonomy" id="54128"/>
    <lineage>
        <taxon>Eukaryota</taxon>
        <taxon>Metazoa</taxon>
        <taxon>Ecdysozoa</taxon>
        <taxon>Arthropoda</taxon>
        <taxon>Hexapoda</taxon>
        <taxon>Insecta</taxon>
        <taxon>Pterygota</taxon>
        <taxon>Neoptera</taxon>
        <taxon>Endopterygota</taxon>
        <taxon>Hymenoptera</taxon>
        <taxon>Apocrita</taxon>
        <taxon>Proctotrupomorpha</taxon>
        <taxon>Chalcidoidea</taxon>
        <taxon>Trichogrammatidae</taxon>
        <taxon>Trichogramma</taxon>
    </lineage>
</organism>
<feature type="domain" description="C2H2-type" evidence="12">
    <location>
        <begin position="541"/>
        <end position="568"/>
    </location>
</feature>
<accession>A0ABD2WMG4</accession>